<dbReference type="SUPFAM" id="SSF54001">
    <property type="entry name" value="Cysteine proteinases"/>
    <property type="match status" value="1"/>
</dbReference>
<evidence type="ECO:0000259" key="1">
    <source>
        <dbReference type="SMART" id="SM00848"/>
    </source>
</evidence>
<feature type="domain" description="Cathepsin propeptide inhibitor" evidence="1">
    <location>
        <begin position="22"/>
        <end position="79"/>
    </location>
</feature>
<accession>A0AAD7YUM8</accession>
<dbReference type="InterPro" id="IPR013201">
    <property type="entry name" value="Prot_inhib_I29"/>
</dbReference>
<comment type="caution">
    <text evidence="2">The sequence shown here is derived from an EMBL/GenBank/DDBJ whole genome shotgun (WGS) entry which is preliminary data.</text>
</comment>
<dbReference type="SMART" id="SM00848">
    <property type="entry name" value="Inhibitor_I29"/>
    <property type="match status" value="1"/>
</dbReference>
<dbReference type="InterPro" id="IPR038765">
    <property type="entry name" value="Papain-like_cys_pep_sf"/>
</dbReference>
<evidence type="ECO:0000313" key="2">
    <source>
        <dbReference type="EMBL" id="KAJ8730032.1"/>
    </source>
</evidence>
<keyword evidence="3" id="KW-1185">Reference proteome</keyword>
<evidence type="ECO:0000313" key="3">
    <source>
        <dbReference type="Proteomes" id="UP001231518"/>
    </source>
</evidence>
<protein>
    <recommendedName>
        <fullName evidence="1">Cathepsin propeptide inhibitor domain-containing protein</fullName>
    </recommendedName>
</protein>
<proteinExistence type="predicted"/>
<dbReference type="AlphaFoldDB" id="A0AAD7YUM8"/>
<sequence>MASAYPVEKKVYYDLKNAPALFENFIKTYHRQYKDVDDKYIHYFAFCTNLVKINKLNRESPPTLIFGINEFTDNTEEEFHKHLGLLDPKSHKPNY</sequence>
<reference evidence="2" key="1">
    <citation type="submission" date="2023-03" db="EMBL/GenBank/DDBJ databases">
        <title>Chromosome-level genomes of two armyworms, Mythimna separata and Mythimna loreyi, provide insights into the biosynthesis and reception of sex pheromones.</title>
        <authorList>
            <person name="Zhao H."/>
        </authorList>
    </citation>
    <scope>NUCLEOTIDE SEQUENCE</scope>
    <source>
        <strain evidence="2">BeijingLab</strain>
        <tissue evidence="2">Pupa</tissue>
    </source>
</reference>
<dbReference type="Pfam" id="PF08246">
    <property type="entry name" value="Inhibitor_I29"/>
    <property type="match status" value="1"/>
</dbReference>
<name>A0AAD7YUM8_MYTSE</name>
<dbReference type="Proteomes" id="UP001231518">
    <property type="component" value="Chromosome 9"/>
</dbReference>
<gene>
    <name evidence="2" type="ORF">PYW07_017070</name>
</gene>
<dbReference type="EMBL" id="JARGEI010000006">
    <property type="protein sequence ID" value="KAJ8730032.1"/>
    <property type="molecule type" value="Genomic_DNA"/>
</dbReference>
<dbReference type="Gene3D" id="1.10.287.2250">
    <property type="match status" value="1"/>
</dbReference>
<organism evidence="2 3">
    <name type="scientific">Mythimna separata</name>
    <name type="common">Oriental armyworm</name>
    <name type="synonym">Pseudaletia separata</name>
    <dbReference type="NCBI Taxonomy" id="271217"/>
    <lineage>
        <taxon>Eukaryota</taxon>
        <taxon>Metazoa</taxon>
        <taxon>Ecdysozoa</taxon>
        <taxon>Arthropoda</taxon>
        <taxon>Hexapoda</taxon>
        <taxon>Insecta</taxon>
        <taxon>Pterygota</taxon>
        <taxon>Neoptera</taxon>
        <taxon>Endopterygota</taxon>
        <taxon>Lepidoptera</taxon>
        <taxon>Glossata</taxon>
        <taxon>Ditrysia</taxon>
        <taxon>Noctuoidea</taxon>
        <taxon>Noctuidae</taxon>
        <taxon>Noctuinae</taxon>
        <taxon>Hadenini</taxon>
        <taxon>Mythimna</taxon>
    </lineage>
</organism>